<keyword evidence="3" id="KW-1185">Reference proteome</keyword>
<evidence type="ECO:0000313" key="2">
    <source>
        <dbReference type="EMBL" id="MBN3290013.1"/>
    </source>
</evidence>
<evidence type="ECO:0000256" key="1">
    <source>
        <dbReference type="SAM" id="MobiDB-lite"/>
    </source>
</evidence>
<feature type="region of interest" description="Disordered" evidence="1">
    <location>
        <begin position="1"/>
        <end position="22"/>
    </location>
</feature>
<feature type="non-terminal residue" evidence="2">
    <location>
        <position position="1"/>
    </location>
</feature>
<organism evidence="2 3">
    <name type="scientific">Polypterus senegalus</name>
    <name type="common">Senegal bichir</name>
    <dbReference type="NCBI Taxonomy" id="55291"/>
    <lineage>
        <taxon>Eukaryota</taxon>
        <taxon>Metazoa</taxon>
        <taxon>Chordata</taxon>
        <taxon>Craniata</taxon>
        <taxon>Vertebrata</taxon>
        <taxon>Euteleostomi</taxon>
        <taxon>Actinopterygii</taxon>
        <taxon>Polypteriformes</taxon>
        <taxon>Polypteridae</taxon>
        <taxon>Polypterus</taxon>
    </lineage>
</organism>
<accession>A0ABS2YU62</accession>
<protein>
    <submittedName>
        <fullName evidence="2">EXC6B protein</fullName>
    </submittedName>
</protein>
<proteinExistence type="predicted"/>
<gene>
    <name evidence="2" type="primary">Exoc6b_0</name>
    <name evidence="2" type="ORF">GTO92_0000782</name>
</gene>
<dbReference type="Proteomes" id="UP001166052">
    <property type="component" value="Unassembled WGS sequence"/>
</dbReference>
<sequence>MLKKRSDSAELPMSPKLQCTDYNKPRSRKQYLYSNTGSATHLKLAPMHSCIIRRQNRLRKHFVQTVQLLSREDSVQSLLTGQSTADCPLLTSPRAEHQMVTMTSPACPTPARRRCSARAARSASCAPPAGHFPPQPHSPAVSLCHRQSTTNMAETEALEYITEHERILQEIESTETACVGPTLRYEEKGV</sequence>
<dbReference type="EMBL" id="JAAWVN010006087">
    <property type="protein sequence ID" value="MBN3290013.1"/>
    <property type="molecule type" value="Genomic_DNA"/>
</dbReference>
<evidence type="ECO:0000313" key="3">
    <source>
        <dbReference type="Proteomes" id="UP001166052"/>
    </source>
</evidence>
<name>A0ABS2YU62_POLSE</name>
<comment type="caution">
    <text evidence="2">The sequence shown here is derived from an EMBL/GenBank/DDBJ whole genome shotgun (WGS) entry which is preliminary data.</text>
</comment>
<feature type="non-terminal residue" evidence="2">
    <location>
        <position position="190"/>
    </location>
</feature>
<reference evidence="2" key="1">
    <citation type="journal article" date="2021" name="Cell">
        <title>Tracing the genetic footprints of vertebrate landing in non-teleost ray-finned fishes.</title>
        <authorList>
            <person name="Bi X."/>
            <person name="Wang K."/>
            <person name="Yang L."/>
            <person name="Pan H."/>
            <person name="Jiang H."/>
            <person name="Wei Q."/>
            <person name="Fang M."/>
            <person name="Yu H."/>
            <person name="Zhu C."/>
            <person name="Cai Y."/>
            <person name="He Y."/>
            <person name="Gan X."/>
            <person name="Zeng H."/>
            <person name="Yu D."/>
            <person name="Zhu Y."/>
            <person name="Jiang H."/>
            <person name="Qiu Q."/>
            <person name="Yang H."/>
            <person name="Zhang Y.E."/>
            <person name="Wang W."/>
            <person name="Zhu M."/>
            <person name="He S."/>
            <person name="Zhang G."/>
        </authorList>
    </citation>
    <scope>NUCLEOTIDE SEQUENCE</scope>
    <source>
        <strain evidence="2">Bchr_001</strain>
    </source>
</reference>